<sequence length="498" mass="49599">MSTGLLATVLLLAPVLLPALTAVAYLAAGWRRSTAWLSAASAAAVLAAVVALAVEVTAAGARTAVGGLLRADALSAFMLLVVAAVALVACVATPAHLHGEIRAGRVSVRTATRHSVQVQVFLATMALAVLAANLGLLWVAVEATTIVTAFLVGQRRTRAAVEAAWKYVVICSTGIALALLGTLLLNYAALHAGAGAGLDWVALAAGAARLDPGVTQIAVVLLILGFGTKAGLAPLHAWLPDAHSQAPAPVSALMSGVLLSVAFYAILRVKVIADAALGGGFSRALLAVVALASLLVAATVLLAQRDYKRMLAYSSIEHMGLLALGAAAGGPLAMAAVLLHMLGHGLAKSTLFLGAGHILQTTGTSRISEVRGLAARAPMAAGCFAAGMLALIGFPPFSVFASEFGIARAGFATGLGWITAAAFALVLVIAAALVGHTGRMLLGRSPDGPGAAAAPRPLPGTAAVTLVGALGVCAAVGISAGPLSTLLHLAADVLTGTP</sequence>
<evidence type="ECO:0000256" key="7">
    <source>
        <dbReference type="RuleBase" id="RU000320"/>
    </source>
</evidence>
<feature type="transmembrane region" description="Helical" evidence="8">
    <location>
        <begin position="414"/>
        <end position="434"/>
    </location>
</feature>
<dbReference type="EMBL" id="JAAXKZ010000037">
    <property type="protein sequence ID" value="NMH92390.1"/>
    <property type="molecule type" value="Genomic_DNA"/>
</dbReference>
<evidence type="ECO:0000256" key="3">
    <source>
        <dbReference type="ARBA" id="ARBA00022692"/>
    </source>
</evidence>
<dbReference type="Pfam" id="PF00361">
    <property type="entry name" value="Proton_antipo_M"/>
    <property type="match status" value="1"/>
</dbReference>
<keyword evidence="11" id="KW-1185">Reference proteome</keyword>
<protein>
    <submittedName>
        <fullName evidence="10">Hydrogenase</fullName>
    </submittedName>
</protein>
<dbReference type="GO" id="GO:0016491">
    <property type="term" value="F:oxidoreductase activity"/>
    <property type="evidence" value="ECO:0007669"/>
    <property type="project" value="UniProtKB-KW"/>
</dbReference>
<evidence type="ECO:0000256" key="6">
    <source>
        <dbReference type="ARBA" id="ARBA00023136"/>
    </source>
</evidence>
<evidence type="ECO:0000256" key="4">
    <source>
        <dbReference type="ARBA" id="ARBA00022989"/>
    </source>
</evidence>
<dbReference type="InterPro" id="IPR001750">
    <property type="entry name" value="ND/Mrp_TM"/>
</dbReference>
<reference evidence="10 11" key="1">
    <citation type="submission" date="2020-04" db="EMBL/GenBank/DDBJ databases">
        <authorList>
            <person name="Klaysubun C."/>
            <person name="Duangmal K."/>
            <person name="Lipun K."/>
        </authorList>
    </citation>
    <scope>NUCLEOTIDE SEQUENCE [LARGE SCALE GENOMIC DNA]</scope>
    <source>
        <strain evidence="10 11">DSM 45300</strain>
    </source>
</reference>
<dbReference type="Proteomes" id="UP000586918">
    <property type="component" value="Unassembled WGS sequence"/>
</dbReference>
<name>A0A848DI83_9PSEU</name>
<evidence type="ECO:0000259" key="9">
    <source>
        <dbReference type="Pfam" id="PF00361"/>
    </source>
</evidence>
<dbReference type="GO" id="GO:0005886">
    <property type="term" value="C:plasma membrane"/>
    <property type="evidence" value="ECO:0007669"/>
    <property type="project" value="UniProtKB-SubCell"/>
</dbReference>
<keyword evidence="6 8" id="KW-0472">Membrane</keyword>
<dbReference type="InterPro" id="IPR052175">
    <property type="entry name" value="ComplexI-like_HydComp"/>
</dbReference>
<dbReference type="GO" id="GO:0008137">
    <property type="term" value="F:NADH dehydrogenase (ubiquinone) activity"/>
    <property type="evidence" value="ECO:0007669"/>
    <property type="project" value="InterPro"/>
</dbReference>
<evidence type="ECO:0000256" key="1">
    <source>
        <dbReference type="ARBA" id="ARBA00004651"/>
    </source>
</evidence>
<organism evidence="10 11">
    <name type="scientific">Pseudonocardia bannensis</name>
    <dbReference type="NCBI Taxonomy" id="630973"/>
    <lineage>
        <taxon>Bacteria</taxon>
        <taxon>Bacillati</taxon>
        <taxon>Actinomycetota</taxon>
        <taxon>Actinomycetes</taxon>
        <taxon>Pseudonocardiales</taxon>
        <taxon>Pseudonocardiaceae</taxon>
        <taxon>Pseudonocardia</taxon>
    </lineage>
</organism>
<dbReference type="InterPro" id="IPR003918">
    <property type="entry name" value="NADH_UbQ_OxRdtase"/>
</dbReference>
<keyword evidence="3 7" id="KW-0812">Transmembrane</keyword>
<dbReference type="PANTHER" id="PTHR42682:SF5">
    <property type="entry name" value="HYDROGENASE-4 COMPONENT F"/>
    <property type="match status" value="1"/>
</dbReference>
<feature type="domain" description="NADH:quinone oxidoreductase/Mrp antiporter transmembrane" evidence="9">
    <location>
        <begin position="131"/>
        <end position="424"/>
    </location>
</feature>
<evidence type="ECO:0000313" key="11">
    <source>
        <dbReference type="Proteomes" id="UP000586918"/>
    </source>
</evidence>
<keyword evidence="4 8" id="KW-1133">Transmembrane helix</keyword>
<keyword evidence="5" id="KW-0560">Oxidoreductase</keyword>
<dbReference type="GO" id="GO:0042773">
    <property type="term" value="P:ATP synthesis coupled electron transport"/>
    <property type="evidence" value="ECO:0007669"/>
    <property type="project" value="InterPro"/>
</dbReference>
<feature type="transmembrane region" description="Helical" evidence="8">
    <location>
        <begin position="373"/>
        <end position="394"/>
    </location>
</feature>
<feature type="transmembrane region" description="Helical" evidence="8">
    <location>
        <begin position="37"/>
        <end position="61"/>
    </location>
</feature>
<keyword evidence="2" id="KW-1003">Cell membrane</keyword>
<feature type="transmembrane region" description="Helical" evidence="8">
    <location>
        <begin position="281"/>
        <end position="302"/>
    </location>
</feature>
<evidence type="ECO:0000256" key="5">
    <source>
        <dbReference type="ARBA" id="ARBA00023002"/>
    </source>
</evidence>
<dbReference type="PRINTS" id="PR01437">
    <property type="entry name" value="NUOXDRDTASE4"/>
</dbReference>
<feature type="transmembrane region" description="Helical" evidence="8">
    <location>
        <begin position="119"/>
        <end position="152"/>
    </location>
</feature>
<evidence type="ECO:0000256" key="2">
    <source>
        <dbReference type="ARBA" id="ARBA00022475"/>
    </source>
</evidence>
<evidence type="ECO:0000313" key="10">
    <source>
        <dbReference type="EMBL" id="NMH92390.1"/>
    </source>
</evidence>
<feature type="transmembrane region" description="Helical" evidence="8">
    <location>
        <begin position="322"/>
        <end position="342"/>
    </location>
</feature>
<feature type="transmembrane region" description="Helical" evidence="8">
    <location>
        <begin position="164"/>
        <end position="184"/>
    </location>
</feature>
<accession>A0A848DI83</accession>
<feature type="transmembrane region" description="Helical" evidence="8">
    <location>
        <begin position="73"/>
        <end position="99"/>
    </location>
</feature>
<gene>
    <name evidence="10" type="ORF">HF519_12570</name>
</gene>
<comment type="caution">
    <text evidence="10">The sequence shown here is derived from an EMBL/GenBank/DDBJ whole genome shotgun (WGS) entry which is preliminary data.</text>
</comment>
<feature type="transmembrane region" description="Helical" evidence="8">
    <location>
        <begin position="250"/>
        <end position="269"/>
    </location>
</feature>
<dbReference type="PANTHER" id="PTHR42682">
    <property type="entry name" value="HYDROGENASE-4 COMPONENT F"/>
    <property type="match status" value="1"/>
</dbReference>
<proteinExistence type="predicted"/>
<comment type="subcellular location">
    <subcellularLocation>
        <location evidence="1">Cell membrane</location>
        <topology evidence="1">Multi-pass membrane protein</topology>
    </subcellularLocation>
    <subcellularLocation>
        <location evidence="7">Membrane</location>
        <topology evidence="7">Multi-pass membrane protein</topology>
    </subcellularLocation>
</comment>
<dbReference type="AlphaFoldDB" id="A0A848DI83"/>
<feature type="transmembrane region" description="Helical" evidence="8">
    <location>
        <begin position="217"/>
        <end position="238"/>
    </location>
</feature>
<evidence type="ECO:0000256" key="8">
    <source>
        <dbReference type="SAM" id="Phobius"/>
    </source>
</evidence>